<dbReference type="InterPro" id="IPR009051">
    <property type="entry name" value="Helical_ferredxn"/>
</dbReference>
<dbReference type="InterPro" id="IPR023753">
    <property type="entry name" value="FAD/NAD-binding_dom"/>
</dbReference>
<dbReference type="Proteomes" id="UP000886758">
    <property type="component" value="Unassembled WGS sequence"/>
</dbReference>
<evidence type="ECO:0000259" key="1">
    <source>
        <dbReference type="PROSITE" id="PS51379"/>
    </source>
</evidence>
<name>A0A9D1KJ95_9MOLU</name>
<evidence type="ECO:0000313" key="2">
    <source>
        <dbReference type="EMBL" id="HIT49608.1"/>
    </source>
</evidence>
<dbReference type="AlphaFoldDB" id="A0A9D1KJ95"/>
<dbReference type="EMBL" id="DVLF01000037">
    <property type="protein sequence ID" value="HIT49608.1"/>
    <property type="molecule type" value="Genomic_DNA"/>
</dbReference>
<protein>
    <submittedName>
        <fullName evidence="2">FAD-dependent oxidoreductase</fullName>
    </submittedName>
</protein>
<dbReference type="Pfam" id="PF14691">
    <property type="entry name" value="Fer4_20"/>
    <property type="match status" value="1"/>
</dbReference>
<dbReference type="GO" id="GO:0051536">
    <property type="term" value="F:iron-sulfur cluster binding"/>
    <property type="evidence" value="ECO:0007669"/>
    <property type="project" value="InterPro"/>
</dbReference>
<dbReference type="GO" id="GO:0016491">
    <property type="term" value="F:oxidoreductase activity"/>
    <property type="evidence" value="ECO:0007669"/>
    <property type="project" value="InterPro"/>
</dbReference>
<dbReference type="PROSITE" id="PS51379">
    <property type="entry name" value="4FE4S_FER_2"/>
    <property type="match status" value="1"/>
</dbReference>
<proteinExistence type="predicted"/>
<evidence type="ECO:0000313" key="3">
    <source>
        <dbReference type="Proteomes" id="UP000886758"/>
    </source>
</evidence>
<dbReference type="Pfam" id="PF07992">
    <property type="entry name" value="Pyr_redox_2"/>
    <property type="match status" value="1"/>
</dbReference>
<dbReference type="PRINTS" id="PR00419">
    <property type="entry name" value="ADXRDTASE"/>
</dbReference>
<comment type="caution">
    <text evidence="2">The sequence shown here is derived from an EMBL/GenBank/DDBJ whole genome shotgun (WGS) entry which is preliminary data.</text>
</comment>
<dbReference type="InterPro" id="IPR028261">
    <property type="entry name" value="DPD_II"/>
</dbReference>
<dbReference type="PANTHER" id="PTHR42783:SF3">
    <property type="entry name" value="GLUTAMATE SYNTHASE [NADPH] SMALL CHAIN-RELATED"/>
    <property type="match status" value="1"/>
</dbReference>
<dbReference type="SUPFAM" id="SSF51971">
    <property type="entry name" value="Nucleotide-binding domain"/>
    <property type="match status" value="1"/>
</dbReference>
<dbReference type="PANTHER" id="PTHR42783">
    <property type="entry name" value="GLUTAMATE SYNTHASE [NADPH] SMALL CHAIN"/>
    <property type="match status" value="1"/>
</dbReference>
<reference evidence="2" key="2">
    <citation type="journal article" date="2021" name="PeerJ">
        <title>Extensive microbial diversity within the chicken gut microbiome revealed by metagenomics and culture.</title>
        <authorList>
            <person name="Gilroy R."/>
            <person name="Ravi A."/>
            <person name="Getino M."/>
            <person name="Pursley I."/>
            <person name="Horton D.L."/>
            <person name="Alikhan N.F."/>
            <person name="Baker D."/>
            <person name="Gharbi K."/>
            <person name="Hall N."/>
            <person name="Watson M."/>
            <person name="Adriaenssens E.M."/>
            <person name="Foster-Nyarko E."/>
            <person name="Jarju S."/>
            <person name="Secka A."/>
            <person name="Antonio M."/>
            <person name="Oren A."/>
            <person name="Chaudhuri R.R."/>
            <person name="La Ragione R."/>
            <person name="Hildebrand F."/>
            <person name="Pallen M.J."/>
        </authorList>
    </citation>
    <scope>NUCLEOTIDE SEQUENCE</scope>
    <source>
        <strain evidence="2">ChiW17-6978</strain>
    </source>
</reference>
<dbReference type="InterPro" id="IPR017896">
    <property type="entry name" value="4Fe4S_Fe-S-bd"/>
</dbReference>
<sequence length="428" mass="47364">MNEKWRMPNGYQDEEAKIEANRCLSCKNPRCETGCPTHMRIRDFIQALKNGDRKEASSIIHSCSSLPHICSIVCPHERQCVGHCILNVKQKPIQIGRLERYVTEQDPVKIKPAQSLGKRVAVIGTGPAGISCAKELSIGGVSVDMYEATSGFGGILTYGIPNYRLDKQYVEKSLAELKALSVQIFYDRKMDEQAILQLKDTYDAVFMATGLPKVRKLNIDHEDANGVYDALAFLKTVNEAVKENKGTLPVWDNTTTVVVGAGNVAMDAARCAVRLGSEVLVIYRRSEQEAPATKEEISLAQQEGVSFRFLTNPVAVLVSKNQTVNGVRCEMMKLGEPDESGRRRPIGTKEYVDIRCDRFISAIGQVAEDIYNAKVLQTDHLYLVCQDFKTSVDRIYAGGDLVNSSQTVVEAMVSGRTVASMILKEFNA</sequence>
<dbReference type="SUPFAM" id="SSF46548">
    <property type="entry name" value="alpha-helical ferredoxin"/>
    <property type="match status" value="1"/>
</dbReference>
<dbReference type="Gene3D" id="1.10.1060.10">
    <property type="entry name" value="Alpha-helical ferredoxin"/>
    <property type="match status" value="1"/>
</dbReference>
<dbReference type="Gene3D" id="3.50.50.60">
    <property type="entry name" value="FAD/NAD(P)-binding domain"/>
    <property type="match status" value="2"/>
</dbReference>
<dbReference type="InterPro" id="IPR036188">
    <property type="entry name" value="FAD/NAD-bd_sf"/>
</dbReference>
<organism evidence="2 3">
    <name type="scientific">Candidatus Pelethenecus faecipullorum</name>
    <dbReference type="NCBI Taxonomy" id="2840900"/>
    <lineage>
        <taxon>Bacteria</taxon>
        <taxon>Bacillati</taxon>
        <taxon>Mycoplasmatota</taxon>
        <taxon>Mollicutes</taxon>
        <taxon>Candidatus Pelethenecus</taxon>
    </lineage>
</organism>
<accession>A0A9D1KJ95</accession>
<feature type="domain" description="4Fe-4S ferredoxin-type" evidence="1">
    <location>
        <begin position="14"/>
        <end position="44"/>
    </location>
</feature>
<gene>
    <name evidence="2" type="ORF">IAD46_01140</name>
</gene>
<reference evidence="2" key="1">
    <citation type="submission" date="2020-10" db="EMBL/GenBank/DDBJ databases">
        <authorList>
            <person name="Gilroy R."/>
        </authorList>
    </citation>
    <scope>NUCLEOTIDE SEQUENCE</scope>
    <source>
        <strain evidence="2">ChiW17-6978</strain>
    </source>
</reference>